<comment type="caution">
    <text evidence="2">The sequence shown here is derived from an EMBL/GenBank/DDBJ whole genome shotgun (WGS) entry which is preliminary data.</text>
</comment>
<organism evidence="2 3">
    <name type="scientific">Algoriphagus jejuensis</name>
    <dbReference type="NCBI Taxonomy" id="419934"/>
    <lineage>
        <taxon>Bacteria</taxon>
        <taxon>Pseudomonadati</taxon>
        <taxon>Bacteroidota</taxon>
        <taxon>Cytophagia</taxon>
        <taxon>Cytophagales</taxon>
        <taxon>Cyclobacteriaceae</taxon>
        <taxon>Algoriphagus</taxon>
    </lineage>
</organism>
<dbReference type="RefSeq" id="WP_343854274.1">
    <property type="nucleotide sequence ID" value="NZ_BAAAFI010000046.1"/>
</dbReference>
<dbReference type="SUPFAM" id="SSF159894">
    <property type="entry name" value="YgaC/TfoX-N like"/>
    <property type="match status" value="1"/>
</dbReference>
<dbReference type="EMBL" id="BAAAFI010000046">
    <property type="protein sequence ID" value="GAA0880751.1"/>
    <property type="molecule type" value="Genomic_DNA"/>
</dbReference>
<evidence type="ECO:0000313" key="2">
    <source>
        <dbReference type="EMBL" id="GAA0880751.1"/>
    </source>
</evidence>
<proteinExistence type="predicted"/>
<accession>A0ABP3YH02</accession>
<sequence length="120" mass="14011">MAYDLYLAERLKRILSDRKANFYQKAMMGGVVFMVEDKMCIGIARDKKTSEDRLMARIGEKAQLRYANKLGCRPMEFTGRPMKDFVFAYPEGYDLEKDLEFWVALALEFNPFAKKSKSRT</sequence>
<name>A0ABP3YH02_9BACT</name>
<evidence type="ECO:0000313" key="3">
    <source>
        <dbReference type="Proteomes" id="UP001500469"/>
    </source>
</evidence>
<protein>
    <submittedName>
        <fullName evidence="2">TfoX/Sxy family protein</fullName>
    </submittedName>
</protein>
<evidence type="ECO:0000259" key="1">
    <source>
        <dbReference type="Pfam" id="PF04993"/>
    </source>
</evidence>
<dbReference type="Pfam" id="PF04993">
    <property type="entry name" value="TfoX_N"/>
    <property type="match status" value="1"/>
</dbReference>
<dbReference type="Proteomes" id="UP001500469">
    <property type="component" value="Unassembled WGS sequence"/>
</dbReference>
<keyword evidence="3" id="KW-1185">Reference proteome</keyword>
<feature type="domain" description="TfoX N-terminal" evidence="1">
    <location>
        <begin position="22"/>
        <end position="109"/>
    </location>
</feature>
<gene>
    <name evidence="2" type="ORF">GCM10009119_37210</name>
</gene>
<reference evidence="3" key="1">
    <citation type="journal article" date="2019" name="Int. J. Syst. Evol. Microbiol.">
        <title>The Global Catalogue of Microorganisms (GCM) 10K type strain sequencing project: providing services to taxonomists for standard genome sequencing and annotation.</title>
        <authorList>
            <consortium name="The Broad Institute Genomics Platform"/>
            <consortium name="The Broad Institute Genome Sequencing Center for Infectious Disease"/>
            <person name="Wu L."/>
            <person name="Ma J."/>
        </authorList>
    </citation>
    <scope>NUCLEOTIDE SEQUENCE [LARGE SCALE GENOMIC DNA]</scope>
    <source>
        <strain evidence="3">JCM 16112</strain>
    </source>
</reference>
<dbReference type="InterPro" id="IPR007076">
    <property type="entry name" value="TfoX_N"/>
</dbReference>